<name>A0A926HZN6_9FIRM</name>
<reference evidence="1" key="1">
    <citation type="submission" date="2020-08" db="EMBL/GenBank/DDBJ databases">
        <title>Genome public.</title>
        <authorList>
            <person name="Liu C."/>
            <person name="Sun Q."/>
        </authorList>
    </citation>
    <scope>NUCLEOTIDE SEQUENCE</scope>
    <source>
        <strain evidence="1">NSJ-31</strain>
    </source>
</reference>
<sequence>MAWITPIVDRTAQDVIEHTEKGYCNVGDINRLEENCAVLGELLGVEISTQTWSRTDKPPEAAFRRINDNIAALREAFYTYAVTPATPEYPLNSWDKWNSAEKILADMYELYHKTAAATPGLGECYAGEQIGVI</sequence>
<evidence type="ECO:0000313" key="2">
    <source>
        <dbReference type="Proteomes" id="UP000653127"/>
    </source>
</evidence>
<keyword evidence="2" id="KW-1185">Reference proteome</keyword>
<dbReference type="AlphaFoldDB" id="A0A926HZN6"/>
<comment type="caution">
    <text evidence="1">The sequence shown here is derived from an EMBL/GenBank/DDBJ whole genome shotgun (WGS) entry which is preliminary data.</text>
</comment>
<dbReference type="RefSeq" id="WP_249282269.1">
    <property type="nucleotide sequence ID" value="NZ_JACRST010000003.1"/>
</dbReference>
<gene>
    <name evidence="1" type="ORF">H8711_04130</name>
</gene>
<accession>A0A926HZN6</accession>
<dbReference type="EMBL" id="JACRST010000003">
    <property type="protein sequence ID" value="MBC8546122.1"/>
    <property type="molecule type" value="Genomic_DNA"/>
</dbReference>
<evidence type="ECO:0000313" key="1">
    <source>
        <dbReference type="EMBL" id="MBC8546122.1"/>
    </source>
</evidence>
<proteinExistence type="predicted"/>
<dbReference type="Proteomes" id="UP000653127">
    <property type="component" value="Unassembled WGS sequence"/>
</dbReference>
<organism evidence="1 2">
    <name type="scientific">Ligaoa zhengdingensis</name>
    <dbReference type="NCBI Taxonomy" id="2763658"/>
    <lineage>
        <taxon>Bacteria</taxon>
        <taxon>Bacillati</taxon>
        <taxon>Bacillota</taxon>
        <taxon>Clostridia</taxon>
        <taxon>Eubacteriales</taxon>
        <taxon>Oscillospiraceae</taxon>
        <taxon>Ligaoa</taxon>
    </lineage>
</organism>
<protein>
    <submittedName>
        <fullName evidence="1">Uncharacterized protein</fullName>
    </submittedName>
</protein>